<sequence length="275" mass="30951">MKQKKIKLYLITSFTLLMLFMLSACSSEQTKNTETGQQKEPSINKGMGWTHENPVSPKAGDWKGLELKDGKSYKVDIPPANDSSVTKSEVEELKELTKNRTKEDEEFIRRWQNTASPNTLWFEITEELVQKYGLTGPEAARVHAIVSGAIYTGLTATFEEKYEYLRPRPTDLDPSITLPEGMKVPAHPSYPAGHTTTAWSVANILSYFFPHEKEHLEKIATDVANSRMKMGVHFRSDNEASKKLAEVVTTDIIESLKDDNAPLQYKEVKQGSSGH</sequence>
<dbReference type="GO" id="GO:0004601">
    <property type="term" value="F:peroxidase activity"/>
    <property type="evidence" value="ECO:0007669"/>
    <property type="project" value="InterPro"/>
</dbReference>
<accession>A0A177KI42</accession>
<dbReference type="PANTHER" id="PTHR34599:SF1">
    <property type="entry name" value="PHOSPHATIDIC ACID PHOSPHATASE TYPE 2_HALOPEROXIDASE DOMAIN-CONTAINING PROTEIN"/>
    <property type="match status" value="1"/>
</dbReference>
<protein>
    <recommendedName>
        <fullName evidence="3">Phosphatidic acid phosphatase type 2/haloperoxidase domain-containing protein</fullName>
    </recommendedName>
</protein>
<name>A0A177KI42_9BACI</name>
<evidence type="ECO:0000256" key="1">
    <source>
        <dbReference type="SAM" id="MobiDB-lite"/>
    </source>
</evidence>
<comment type="caution">
    <text evidence="4">The sequence shown here is derived from an EMBL/GenBank/DDBJ whole genome shotgun (WGS) entry which is preliminary data.</text>
</comment>
<dbReference type="Pfam" id="PF01569">
    <property type="entry name" value="PAP2"/>
    <property type="match status" value="1"/>
</dbReference>
<dbReference type="InterPro" id="IPR000326">
    <property type="entry name" value="PAP2/HPO"/>
</dbReference>
<dbReference type="EMBL" id="LQWZ01000037">
    <property type="protein sequence ID" value="OAH52797.1"/>
    <property type="molecule type" value="Genomic_DNA"/>
</dbReference>
<dbReference type="AlphaFoldDB" id="A0A177KI42"/>
<dbReference type="PROSITE" id="PS51257">
    <property type="entry name" value="PROKAR_LIPOPROTEIN"/>
    <property type="match status" value="1"/>
</dbReference>
<dbReference type="CDD" id="cd03380">
    <property type="entry name" value="PAP2_like_1"/>
    <property type="match status" value="1"/>
</dbReference>
<feature type="region of interest" description="Disordered" evidence="1">
    <location>
        <begin position="30"/>
        <end position="61"/>
    </location>
</feature>
<organism evidence="4 5">
    <name type="scientific">Domibacillus aminovorans</name>
    <dbReference type="NCBI Taxonomy" id="29332"/>
    <lineage>
        <taxon>Bacteria</taxon>
        <taxon>Bacillati</taxon>
        <taxon>Bacillota</taxon>
        <taxon>Bacilli</taxon>
        <taxon>Bacillales</taxon>
        <taxon>Bacillaceae</taxon>
        <taxon>Domibacillus</taxon>
    </lineage>
</organism>
<dbReference type="InterPro" id="IPR052559">
    <property type="entry name" value="V-haloperoxidase"/>
</dbReference>
<feature type="domain" description="Phosphatidic acid phosphatase type 2/haloperoxidase" evidence="3">
    <location>
        <begin position="153"/>
        <end position="241"/>
    </location>
</feature>
<evidence type="ECO:0000259" key="3">
    <source>
        <dbReference type="Pfam" id="PF01569"/>
    </source>
</evidence>
<reference evidence="4 5" key="1">
    <citation type="submission" date="2016-01" db="EMBL/GenBank/DDBJ databases">
        <title>Investigation of taxonomic status of Bacillus aminovorans.</title>
        <authorList>
            <person name="Verma A."/>
            <person name="Pal Y."/>
            <person name="Krishnamurthi S."/>
        </authorList>
    </citation>
    <scope>NUCLEOTIDE SEQUENCE [LARGE SCALE GENOMIC DNA]</scope>
    <source>
        <strain evidence="4 5">DSM 4337</strain>
    </source>
</reference>
<dbReference type="PANTHER" id="PTHR34599">
    <property type="entry name" value="PEROXIDASE-RELATED"/>
    <property type="match status" value="1"/>
</dbReference>
<dbReference type="InterPro" id="IPR036938">
    <property type="entry name" value="PAP2/HPO_sf"/>
</dbReference>
<gene>
    <name evidence="4" type="ORF">AWH48_13370</name>
</gene>
<feature type="signal peptide" evidence="2">
    <location>
        <begin position="1"/>
        <end position="26"/>
    </location>
</feature>
<dbReference type="OrthoDB" id="7793240at2"/>
<evidence type="ECO:0000313" key="4">
    <source>
        <dbReference type="EMBL" id="OAH52797.1"/>
    </source>
</evidence>
<proteinExistence type="predicted"/>
<feature type="compositionally biased region" description="Polar residues" evidence="1">
    <location>
        <begin position="30"/>
        <end position="41"/>
    </location>
</feature>
<evidence type="ECO:0000313" key="5">
    <source>
        <dbReference type="Proteomes" id="UP000077271"/>
    </source>
</evidence>
<evidence type="ECO:0000256" key="2">
    <source>
        <dbReference type="SAM" id="SignalP"/>
    </source>
</evidence>
<dbReference type="Gene3D" id="1.10.606.10">
    <property type="entry name" value="Vanadium-containing Chloroperoxidase, domain 2"/>
    <property type="match status" value="1"/>
</dbReference>
<dbReference type="Proteomes" id="UP000077271">
    <property type="component" value="Unassembled WGS sequence"/>
</dbReference>
<dbReference type="SUPFAM" id="SSF48317">
    <property type="entry name" value="Acid phosphatase/Vanadium-dependent haloperoxidase"/>
    <property type="match status" value="1"/>
</dbReference>
<dbReference type="InterPro" id="IPR016119">
    <property type="entry name" value="Br/Cl_peroxidase_C"/>
</dbReference>
<dbReference type="RefSeq" id="WP_063975604.1">
    <property type="nucleotide sequence ID" value="NZ_LQWZ01000037.1"/>
</dbReference>
<feature type="chain" id="PRO_5008066122" description="Phosphatidic acid phosphatase type 2/haloperoxidase domain-containing protein" evidence="2">
    <location>
        <begin position="27"/>
        <end position="275"/>
    </location>
</feature>
<keyword evidence="2" id="KW-0732">Signal</keyword>